<protein>
    <submittedName>
        <fullName evidence="9">MATE family efflux transporter</fullName>
    </submittedName>
</protein>
<dbReference type="InterPro" id="IPR002528">
    <property type="entry name" value="MATE_fam"/>
</dbReference>
<dbReference type="InterPro" id="IPR048279">
    <property type="entry name" value="MdtK-like"/>
</dbReference>
<dbReference type="CDD" id="cd13136">
    <property type="entry name" value="MATE_DinF_like"/>
    <property type="match status" value="1"/>
</dbReference>
<feature type="transmembrane region" description="Helical" evidence="8">
    <location>
        <begin position="163"/>
        <end position="186"/>
    </location>
</feature>
<evidence type="ECO:0000256" key="7">
    <source>
        <dbReference type="ARBA" id="ARBA00023136"/>
    </source>
</evidence>
<comment type="subcellular location">
    <subcellularLocation>
        <location evidence="1">Cell membrane</location>
        <topology evidence="1">Multi-pass membrane protein</topology>
    </subcellularLocation>
</comment>
<keyword evidence="4" id="KW-1003">Cell membrane</keyword>
<name>A0A7K0J3Q1_9ACTN</name>
<feature type="transmembrane region" description="Helical" evidence="8">
    <location>
        <begin position="377"/>
        <end position="399"/>
    </location>
</feature>
<feature type="transmembrane region" description="Helical" evidence="8">
    <location>
        <begin position="405"/>
        <end position="428"/>
    </location>
</feature>
<dbReference type="EMBL" id="VUMG01000001">
    <property type="protein sequence ID" value="MSS44560.1"/>
    <property type="molecule type" value="Genomic_DNA"/>
</dbReference>
<proteinExistence type="inferred from homology"/>
<evidence type="ECO:0000256" key="4">
    <source>
        <dbReference type="ARBA" id="ARBA00022475"/>
    </source>
</evidence>
<reference evidence="9 10" key="1">
    <citation type="submission" date="2019-08" db="EMBL/GenBank/DDBJ databases">
        <title>In-depth cultivation of the pig gut microbiome towards novel bacterial diversity and tailored functional studies.</title>
        <authorList>
            <person name="Wylensek D."/>
            <person name="Hitch T.C.A."/>
            <person name="Clavel T."/>
        </authorList>
    </citation>
    <scope>NUCLEOTIDE SEQUENCE [LARGE SCALE GENOMIC DNA]</scope>
    <source>
        <strain evidence="9 10">WCA-380-WT-3A</strain>
    </source>
</reference>
<gene>
    <name evidence="9" type="ORF">FYJ43_00455</name>
</gene>
<dbReference type="AlphaFoldDB" id="A0A7K0J3Q1"/>
<feature type="transmembrane region" description="Helical" evidence="8">
    <location>
        <begin position="51"/>
        <end position="73"/>
    </location>
</feature>
<dbReference type="GO" id="GO:0005886">
    <property type="term" value="C:plasma membrane"/>
    <property type="evidence" value="ECO:0007669"/>
    <property type="project" value="UniProtKB-SubCell"/>
</dbReference>
<comment type="similarity">
    <text evidence="2">Belongs to the multi antimicrobial extrusion (MATE) (TC 2.A.66.1) family.</text>
</comment>
<feature type="transmembrane region" description="Helical" evidence="8">
    <location>
        <begin position="274"/>
        <end position="297"/>
    </location>
</feature>
<evidence type="ECO:0000256" key="3">
    <source>
        <dbReference type="ARBA" id="ARBA00022448"/>
    </source>
</evidence>
<comment type="caution">
    <text evidence="9">The sequence shown here is derived from an EMBL/GenBank/DDBJ whole genome shotgun (WGS) entry which is preliminary data.</text>
</comment>
<evidence type="ECO:0000313" key="9">
    <source>
        <dbReference type="EMBL" id="MSS44560.1"/>
    </source>
</evidence>
<dbReference type="Proteomes" id="UP000466104">
    <property type="component" value="Unassembled WGS sequence"/>
</dbReference>
<dbReference type="NCBIfam" id="TIGR00797">
    <property type="entry name" value="matE"/>
    <property type="match status" value="1"/>
</dbReference>
<evidence type="ECO:0000256" key="5">
    <source>
        <dbReference type="ARBA" id="ARBA00022692"/>
    </source>
</evidence>
<evidence type="ECO:0000256" key="8">
    <source>
        <dbReference type="SAM" id="Phobius"/>
    </source>
</evidence>
<dbReference type="GO" id="GO:0015297">
    <property type="term" value="F:antiporter activity"/>
    <property type="evidence" value="ECO:0007669"/>
    <property type="project" value="InterPro"/>
</dbReference>
<dbReference type="Pfam" id="PF01554">
    <property type="entry name" value="MatE"/>
    <property type="match status" value="2"/>
</dbReference>
<feature type="transmembrane region" description="Helical" evidence="8">
    <location>
        <begin position="94"/>
        <end position="120"/>
    </location>
</feature>
<dbReference type="PANTHER" id="PTHR42893:SF46">
    <property type="entry name" value="PROTEIN DETOXIFICATION 44, CHLOROPLASTIC"/>
    <property type="match status" value="1"/>
</dbReference>
<dbReference type="GO" id="GO:0042910">
    <property type="term" value="F:xenobiotic transmembrane transporter activity"/>
    <property type="evidence" value="ECO:0007669"/>
    <property type="project" value="InterPro"/>
</dbReference>
<dbReference type="PANTHER" id="PTHR42893">
    <property type="entry name" value="PROTEIN DETOXIFICATION 44, CHLOROPLASTIC-RELATED"/>
    <property type="match status" value="1"/>
</dbReference>
<feature type="transmembrane region" description="Helical" evidence="8">
    <location>
        <begin position="12"/>
        <end position="31"/>
    </location>
</feature>
<evidence type="ECO:0000256" key="2">
    <source>
        <dbReference type="ARBA" id="ARBA00010199"/>
    </source>
</evidence>
<sequence length="440" mass="46073">MVRGDPSAGYRQILNLAVPAFLSLIAEPLFLVADSAVVGHLGTEELAGLGVASAALTTFTGLFVFLAYATTATSSRRMGAGDQRGAAQTGVDGLWLSVIIGVLVAVMLVALPVTVAGWFGASGAVAEQAGRYLRITGFGVPAMLATMAVTGVLRGFQDTRTPLVVTVVTFSANLVLNVWFVIGLGWGIQGSAIGTLVCQIAMAVALVSVLRVRTRGFDLSLMPRGITSSLRDGIPLLIRTLALRAALYVTTWVAARSGAITMASYQVTMTIWNLLLMAMDALGIAGQALTGASLGAGDTRRTRSLTATMTRWGLIAGVVVGVLLLAFHQLLPALYTDDPAVHRAVAAGLLVVAAQQIVAGPTFVLDGVLIGAGDGRWLSGAQVVMFLVYLPMVWAVHLWAPSDPAAAVVWLWVAFSGFMVVRCVILTWRAHGDAWMRTGA</sequence>
<feature type="transmembrane region" description="Helical" evidence="8">
    <location>
        <begin position="132"/>
        <end position="156"/>
    </location>
</feature>
<feature type="transmembrane region" description="Helical" evidence="8">
    <location>
        <begin position="233"/>
        <end position="254"/>
    </location>
</feature>
<evidence type="ECO:0000313" key="10">
    <source>
        <dbReference type="Proteomes" id="UP000466104"/>
    </source>
</evidence>
<keyword evidence="3" id="KW-0813">Transport</keyword>
<dbReference type="PIRSF" id="PIRSF006603">
    <property type="entry name" value="DinF"/>
    <property type="match status" value="1"/>
</dbReference>
<dbReference type="InterPro" id="IPR044644">
    <property type="entry name" value="DinF-like"/>
</dbReference>
<keyword evidence="5 8" id="KW-0812">Transmembrane</keyword>
<keyword evidence="7 8" id="KW-0472">Membrane</keyword>
<feature type="transmembrane region" description="Helical" evidence="8">
    <location>
        <begin position="343"/>
        <end position="365"/>
    </location>
</feature>
<evidence type="ECO:0000256" key="1">
    <source>
        <dbReference type="ARBA" id="ARBA00004651"/>
    </source>
</evidence>
<feature type="transmembrane region" description="Helical" evidence="8">
    <location>
        <begin position="309"/>
        <end position="331"/>
    </location>
</feature>
<evidence type="ECO:0000256" key="6">
    <source>
        <dbReference type="ARBA" id="ARBA00022989"/>
    </source>
</evidence>
<keyword evidence="10" id="KW-1185">Reference proteome</keyword>
<dbReference type="RefSeq" id="WP_154561023.1">
    <property type="nucleotide sequence ID" value="NZ_VUMG01000001.1"/>
</dbReference>
<keyword evidence="6 8" id="KW-1133">Transmembrane helix</keyword>
<feature type="transmembrane region" description="Helical" evidence="8">
    <location>
        <begin position="192"/>
        <end position="212"/>
    </location>
</feature>
<accession>A0A7K0J3Q1</accession>
<organism evidence="9 10">
    <name type="scientific">Cutibacterium porci</name>
    <dbReference type="NCBI Taxonomy" id="2605781"/>
    <lineage>
        <taxon>Bacteria</taxon>
        <taxon>Bacillati</taxon>
        <taxon>Actinomycetota</taxon>
        <taxon>Actinomycetes</taxon>
        <taxon>Propionibacteriales</taxon>
        <taxon>Propionibacteriaceae</taxon>
        <taxon>Cutibacterium</taxon>
    </lineage>
</organism>